<protein>
    <submittedName>
        <fullName evidence="1">Uncharacterized protein</fullName>
    </submittedName>
</protein>
<dbReference type="InterPro" id="IPR046268">
    <property type="entry name" value="DUF6301"/>
</dbReference>
<keyword evidence="2" id="KW-1185">Reference proteome</keyword>
<name>A0A1D8B3L6_9ACTO</name>
<sequence length="174" mass="19696">MGPEFRAPAVERFMEIVRAWAYHPWPMSVQDGIDVYTNLGFKGDPQDPELFTSDMSPAKPDSYLVSTDGIIDESVLCLSAWLPEEYSESSRPRARAYYESFVRAFHEVLGDTRDSEEGEDYSSTLWVANERVSVSLEGMPTLILLTVESPQQTEYTLDELEAEANGEEIGDDYF</sequence>
<dbReference type="AlphaFoldDB" id="A0A1D8B3L6"/>
<gene>
    <name evidence="1" type="ORF">BH719_07655</name>
</gene>
<dbReference type="Pfam" id="PF19818">
    <property type="entry name" value="DUF6301"/>
    <property type="match status" value="1"/>
</dbReference>
<proteinExistence type="predicted"/>
<organism evidence="1 2">
    <name type="scientific">Pauljensenia hongkongensis</name>
    <dbReference type="NCBI Taxonomy" id="178339"/>
    <lineage>
        <taxon>Bacteria</taxon>
        <taxon>Bacillati</taxon>
        <taxon>Actinomycetota</taxon>
        <taxon>Actinomycetes</taxon>
        <taxon>Actinomycetales</taxon>
        <taxon>Actinomycetaceae</taxon>
        <taxon>Pauljensenia</taxon>
    </lineage>
</organism>
<dbReference type="OrthoDB" id="3254024at2"/>
<accession>A0A1D8B3L6</accession>
<evidence type="ECO:0000313" key="2">
    <source>
        <dbReference type="Proteomes" id="UP000095214"/>
    </source>
</evidence>
<reference evidence="1 2" key="1">
    <citation type="submission" date="2016-09" db="EMBL/GenBank/DDBJ databases">
        <title>Complete genome sequence of Actinomyces hongkongensis HKU8.</title>
        <authorList>
            <person name="Gao Y.-X."/>
            <person name="Zhou Y.-Y."/>
            <person name="Xie Y."/>
            <person name="Wang M."/>
            <person name="Wang S.-J."/>
            <person name="Shen S.-G."/>
        </authorList>
    </citation>
    <scope>NUCLEOTIDE SEQUENCE [LARGE SCALE GENOMIC DNA]</scope>
    <source>
        <strain evidence="1 2">HKU8</strain>
    </source>
</reference>
<dbReference type="KEGG" id="phon:BH719_07655"/>
<evidence type="ECO:0000313" key="1">
    <source>
        <dbReference type="EMBL" id="AOS47730.1"/>
    </source>
</evidence>
<dbReference type="RefSeq" id="WP_009744252.1">
    <property type="nucleotide sequence ID" value="NZ_CP017298.1"/>
</dbReference>
<dbReference type="EMBL" id="CP017298">
    <property type="protein sequence ID" value="AOS47730.1"/>
    <property type="molecule type" value="Genomic_DNA"/>
</dbReference>
<dbReference type="Proteomes" id="UP000095214">
    <property type="component" value="Chromosome"/>
</dbReference>